<protein>
    <submittedName>
        <fullName evidence="1">Uncharacterized protein</fullName>
    </submittedName>
</protein>
<reference evidence="1 2" key="1">
    <citation type="submission" date="2018-12" db="EMBL/GenBank/DDBJ databases">
        <title>three novel Halomonas strain isolated from plants.</title>
        <authorList>
            <person name="Sun C."/>
        </authorList>
    </citation>
    <scope>NUCLEOTIDE SEQUENCE [LARGE SCALE GENOMIC DNA]</scope>
    <source>
        <strain evidence="1 2">RC</strain>
    </source>
</reference>
<keyword evidence="2" id="KW-1185">Reference proteome</keyword>
<comment type="caution">
    <text evidence="1">The sequence shown here is derived from an EMBL/GenBank/DDBJ whole genome shotgun (WGS) entry which is preliminary data.</text>
</comment>
<organism evidence="1 2">
    <name type="scientific">Vreelandella populi</name>
    <dbReference type="NCBI Taxonomy" id="2498858"/>
    <lineage>
        <taxon>Bacteria</taxon>
        <taxon>Pseudomonadati</taxon>
        <taxon>Pseudomonadota</taxon>
        <taxon>Gammaproteobacteria</taxon>
        <taxon>Oceanospirillales</taxon>
        <taxon>Halomonadaceae</taxon>
        <taxon>Vreelandella</taxon>
    </lineage>
</organism>
<dbReference type="OrthoDB" id="6160356at2"/>
<dbReference type="AlphaFoldDB" id="A0A3S1E583"/>
<dbReference type="Proteomes" id="UP000286912">
    <property type="component" value="Unassembled WGS sequence"/>
</dbReference>
<name>A0A3S1E583_9GAMM</name>
<evidence type="ECO:0000313" key="1">
    <source>
        <dbReference type="EMBL" id="RUR43350.1"/>
    </source>
</evidence>
<accession>A0A3S1E583</accession>
<dbReference type="RefSeq" id="WP_148113529.1">
    <property type="nucleotide sequence ID" value="NZ_RZHD01000010.1"/>
</dbReference>
<sequence>MGMALMKKGSTMRDMYERMPIGRLREIARESHADHDPEATRIFVSRVLDMEVERRTWFAHENLGFQPFSSTAKLGEHPGGGTAAADPLAIAYDRGIRVHAAHEQARQFLVSARLTPRNLFAALIQAAKTDRRVTGPWGKSFDQIAADIGPYAQRLGFSPGVMHGRRLVCYDSVLHEESGWKEKIESEHVVPLFRDGKAIRNAAREARVALILLTSY</sequence>
<gene>
    <name evidence="1" type="ORF">ELY37_16670</name>
</gene>
<evidence type="ECO:0000313" key="2">
    <source>
        <dbReference type="Proteomes" id="UP000286912"/>
    </source>
</evidence>
<proteinExistence type="predicted"/>
<dbReference type="EMBL" id="RZHD01000010">
    <property type="protein sequence ID" value="RUR43350.1"/>
    <property type="molecule type" value="Genomic_DNA"/>
</dbReference>